<evidence type="ECO:0000313" key="2">
    <source>
        <dbReference type="Proteomes" id="UP001050975"/>
    </source>
</evidence>
<dbReference type="RefSeq" id="WP_226587309.1">
    <property type="nucleotide sequence ID" value="NZ_BLAY01000109.1"/>
</dbReference>
<evidence type="ECO:0008006" key="3">
    <source>
        <dbReference type="Google" id="ProtNLM"/>
    </source>
</evidence>
<dbReference type="Proteomes" id="UP001050975">
    <property type="component" value="Unassembled WGS sequence"/>
</dbReference>
<accession>A0AAV3XFQ7</accession>
<reference evidence="1" key="1">
    <citation type="submission" date="2019-10" db="EMBL/GenBank/DDBJ databases">
        <title>Draft genome sequece of Microseira wollei NIES-4236.</title>
        <authorList>
            <person name="Yamaguchi H."/>
            <person name="Suzuki S."/>
            <person name="Kawachi M."/>
        </authorList>
    </citation>
    <scope>NUCLEOTIDE SEQUENCE</scope>
    <source>
        <strain evidence="1">NIES-4236</strain>
    </source>
</reference>
<keyword evidence="2" id="KW-1185">Reference proteome</keyword>
<comment type="caution">
    <text evidence="1">The sequence shown here is derived from an EMBL/GenBank/DDBJ whole genome shotgun (WGS) entry which is preliminary data.</text>
</comment>
<gene>
    <name evidence="1" type="ORF">MiSe_59000</name>
</gene>
<organism evidence="1 2">
    <name type="scientific">Microseira wollei NIES-4236</name>
    <dbReference type="NCBI Taxonomy" id="2530354"/>
    <lineage>
        <taxon>Bacteria</taxon>
        <taxon>Bacillati</taxon>
        <taxon>Cyanobacteriota</taxon>
        <taxon>Cyanophyceae</taxon>
        <taxon>Oscillatoriophycideae</taxon>
        <taxon>Aerosakkonematales</taxon>
        <taxon>Aerosakkonemataceae</taxon>
        <taxon>Microseira</taxon>
    </lineage>
</organism>
<evidence type="ECO:0000313" key="1">
    <source>
        <dbReference type="EMBL" id="GET41088.1"/>
    </source>
</evidence>
<sequence length="81" mass="9055">MGKPGHVSRKGVGELWGEAKTEKVLLALTLTGKNRLDEMVEMLKAQGDENISRSELVERFARGVFDLPEFSQEDRNNLGKP</sequence>
<proteinExistence type="predicted"/>
<protein>
    <recommendedName>
        <fullName evidence="3">Ribbon-helix-helix protein CopG domain-containing protein</fullName>
    </recommendedName>
</protein>
<dbReference type="EMBL" id="BLAY01000109">
    <property type="protein sequence ID" value="GET41088.1"/>
    <property type="molecule type" value="Genomic_DNA"/>
</dbReference>
<name>A0AAV3XFQ7_9CYAN</name>
<dbReference type="AlphaFoldDB" id="A0AAV3XFQ7"/>